<reference evidence="4" key="2">
    <citation type="submission" date="2023-05" db="EMBL/GenBank/DDBJ databases">
        <authorList>
            <consortium name="Lawrence Berkeley National Laboratory"/>
            <person name="Steindorff A."/>
            <person name="Hensen N."/>
            <person name="Bonometti L."/>
            <person name="Westerberg I."/>
            <person name="Brannstrom I.O."/>
            <person name="Guillou S."/>
            <person name="Cros-Aarteil S."/>
            <person name="Calhoun S."/>
            <person name="Haridas S."/>
            <person name="Kuo A."/>
            <person name="Mondo S."/>
            <person name="Pangilinan J."/>
            <person name="Riley R."/>
            <person name="Labutti K."/>
            <person name="Andreopoulos B."/>
            <person name="Lipzen A."/>
            <person name="Chen C."/>
            <person name="Yanf M."/>
            <person name="Daum C."/>
            <person name="Ng V."/>
            <person name="Clum A."/>
            <person name="Ohm R."/>
            <person name="Martin F."/>
            <person name="Silar P."/>
            <person name="Natvig D."/>
            <person name="Lalanne C."/>
            <person name="Gautier V."/>
            <person name="Ament-Velasquez S.L."/>
            <person name="Kruys A."/>
            <person name="Hutchinson M.I."/>
            <person name="Powell A.J."/>
            <person name="Barry K."/>
            <person name="Miller A.N."/>
            <person name="Grigoriev I.V."/>
            <person name="Debuchy R."/>
            <person name="Gladieux P."/>
            <person name="Thoren M.H."/>
            <person name="Johannesson H."/>
        </authorList>
    </citation>
    <scope>NUCLEOTIDE SEQUENCE</scope>
    <source>
        <strain evidence="4">PSN309</strain>
    </source>
</reference>
<dbReference type="Proteomes" id="UP001302126">
    <property type="component" value="Unassembled WGS sequence"/>
</dbReference>
<evidence type="ECO:0000256" key="1">
    <source>
        <dbReference type="SAM" id="MobiDB-lite"/>
    </source>
</evidence>
<evidence type="ECO:0000259" key="3">
    <source>
        <dbReference type="Pfam" id="PF12222"/>
    </source>
</evidence>
<keyword evidence="5" id="KW-1185">Reference proteome</keyword>
<organism evidence="4 5">
    <name type="scientific">Podospora australis</name>
    <dbReference type="NCBI Taxonomy" id="1536484"/>
    <lineage>
        <taxon>Eukaryota</taxon>
        <taxon>Fungi</taxon>
        <taxon>Dikarya</taxon>
        <taxon>Ascomycota</taxon>
        <taxon>Pezizomycotina</taxon>
        <taxon>Sordariomycetes</taxon>
        <taxon>Sordariomycetidae</taxon>
        <taxon>Sordariales</taxon>
        <taxon>Podosporaceae</taxon>
        <taxon>Podospora</taxon>
    </lineage>
</organism>
<dbReference type="Pfam" id="PF25156">
    <property type="entry name" value="PNGase_A_C"/>
    <property type="match status" value="1"/>
</dbReference>
<dbReference type="EMBL" id="MU864360">
    <property type="protein sequence ID" value="KAK4191197.1"/>
    <property type="molecule type" value="Genomic_DNA"/>
</dbReference>
<sequence>MAGEEEEEKRRFLTVISEDENRPDDQDLEQCPGEEELQTPQRRHFITNVLLTAGILLLTLFATTNISNCIRSFSPGFAESASPAANHHHVVSSFDGHRPHKFSPAGVAVGKGVRSRAVLLEETSTTTSSAATPERTVLKAFEVAQPVLLPSGPADSDGSTAKDAQEEGLCVKLLMRRDFAWSYHDPFIGEYTPPDCKFNRVVLNFSSVSVGRQYDRLAIMYFGDTEVWRTSTAQPTIPPGISWIYLKDMTEYLYFWKQKQKIIFDLGNLINEKYTGIFNTTMTAIFYYDETEREQAPPSDLIIPISARQAANNAVSQFTLPAQEATNTIDSFPQNAKRAVFSVSANGQASEEFWWSNVLQQDTLAFNETAGELPGLSPFREVQVLIDGQLAGVEWPFPTIFTGGVVPSLHRPIVGIHAFDLREHEIDISAFLPILADGKPHTFSIKIAGIDASGNITTKVNENWYVTGKIFIWTSDSTISPFSSYNLSSSTTGPRISLSRKLGTTGNGTNETLSYTTDVQRTLSITSWVQRTGPKSEPEKITWKQSLTYTNKGLVSAFGFSQINHLVISGVDSATLDARQCYEAKYRYPLYVNSSYSVSPQGNLSIGAFVSQGKETEIWGRSVFPTGLEAFGSRGFMTAKIWTVKEGTAEFRQTGDGMSSTGWGEARQRFTFSGSSNKLANGDGDDEEEEKELYWRDVKAVNGSLVFDEKRIDGKVPGTAGDGKPSGVSSLLGDEGPGEEEGYEGETVLGQVGEEEEVSLKGLVENDEAI</sequence>
<dbReference type="InterPro" id="IPR056948">
    <property type="entry name" value="PNGaseA_N"/>
</dbReference>
<dbReference type="PANTHER" id="PTHR31104">
    <property type="entry name" value="PEPTIDE-N4-(N-ACETYL-BETA-GLUCOSAMINYL)ASPARAGINE AMIDASE A PROTEIN"/>
    <property type="match status" value="1"/>
</dbReference>
<keyword evidence="2" id="KW-1133">Transmembrane helix</keyword>
<keyword evidence="2" id="KW-0812">Transmembrane</keyword>
<name>A0AAN7AM56_9PEZI</name>
<evidence type="ECO:0000313" key="5">
    <source>
        <dbReference type="Proteomes" id="UP001302126"/>
    </source>
</evidence>
<gene>
    <name evidence="4" type="ORF">QBC35DRAFT_487593</name>
</gene>
<protein>
    <submittedName>
        <fullName evidence="4">Peptide N-acetyl-beta-D-glucosaminyl asparaginase amidase A-domain-containing protein</fullName>
    </submittedName>
</protein>
<dbReference type="AlphaFoldDB" id="A0AAN7AM56"/>
<dbReference type="InterPro" id="IPR021102">
    <property type="entry name" value="PNGase_A"/>
</dbReference>
<keyword evidence="2" id="KW-0472">Membrane</keyword>
<accession>A0AAN7AM56</accession>
<proteinExistence type="predicted"/>
<evidence type="ECO:0000256" key="2">
    <source>
        <dbReference type="SAM" id="Phobius"/>
    </source>
</evidence>
<reference evidence="4" key="1">
    <citation type="journal article" date="2023" name="Mol. Phylogenet. Evol.">
        <title>Genome-scale phylogeny and comparative genomics of the fungal order Sordariales.</title>
        <authorList>
            <person name="Hensen N."/>
            <person name="Bonometti L."/>
            <person name="Westerberg I."/>
            <person name="Brannstrom I.O."/>
            <person name="Guillou S."/>
            <person name="Cros-Aarteil S."/>
            <person name="Calhoun S."/>
            <person name="Haridas S."/>
            <person name="Kuo A."/>
            <person name="Mondo S."/>
            <person name="Pangilinan J."/>
            <person name="Riley R."/>
            <person name="LaButti K."/>
            <person name="Andreopoulos B."/>
            <person name="Lipzen A."/>
            <person name="Chen C."/>
            <person name="Yan M."/>
            <person name="Daum C."/>
            <person name="Ng V."/>
            <person name="Clum A."/>
            <person name="Steindorff A."/>
            <person name="Ohm R.A."/>
            <person name="Martin F."/>
            <person name="Silar P."/>
            <person name="Natvig D.O."/>
            <person name="Lalanne C."/>
            <person name="Gautier V."/>
            <person name="Ament-Velasquez S.L."/>
            <person name="Kruys A."/>
            <person name="Hutchinson M.I."/>
            <person name="Powell A.J."/>
            <person name="Barry K."/>
            <person name="Miller A.N."/>
            <person name="Grigoriev I.V."/>
            <person name="Debuchy R."/>
            <person name="Gladieux P."/>
            <person name="Hiltunen Thoren M."/>
            <person name="Johannesson H."/>
        </authorList>
    </citation>
    <scope>NUCLEOTIDE SEQUENCE</scope>
    <source>
        <strain evidence="4">PSN309</strain>
    </source>
</reference>
<comment type="caution">
    <text evidence="4">The sequence shown here is derived from an EMBL/GenBank/DDBJ whole genome shotgun (WGS) entry which is preliminary data.</text>
</comment>
<feature type="region of interest" description="Disordered" evidence="1">
    <location>
        <begin position="1"/>
        <end position="31"/>
    </location>
</feature>
<feature type="domain" description="Peptide N-acetyl-beta-D-glucosaminyl asparaginase amidase A N-terminal" evidence="3">
    <location>
        <begin position="165"/>
        <end position="478"/>
    </location>
</feature>
<dbReference type="Pfam" id="PF12222">
    <property type="entry name" value="PNGaseA"/>
    <property type="match status" value="1"/>
</dbReference>
<feature type="region of interest" description="Disordered" evidence="1">
    <location>
        <begin position="713"/>
        <end position="770"/>
    </location>
</feature>
<feature type="transmembrane region" description="Helical" evidence="2">
    <location>
        <begin position="45"/>
        <end position="63"/>
    </location>
</feature>
<evidence type="ECO:0000313" key="4">
    <source>
        <dbReference type="EMBL" id="KAK4191197.1"/>
    </source>
</evidence>